<evidence type="ECO:0000313" key="1">
    <source>
        <dbReference type="EMBL" id="MFD0930913.1"/>
    </source>
</evidence>
<evidence type="ECO:0000313" key="2">
    <source>
        <dbReference type="Proteomes" id="UP001597106"/>
    </source>
</evidence>
<dbReference type="Proteomes" id="UP001597106">
    <property type="component" value="Unassembled WGS sequence"/>
</dbReference>
<accession>A0ABW3GKK6</accession>
<dbReference type="EMBL" id="JBHTJW010000006">
    <property type="protein sequence ID" value="MFD0930913.1"/>
    <property type="molecule type" value="Genomic_DNA"/>
</dbReference>
<dbReference type="RefSeq" id="WP_379077916.1">
    <property type="nucleotide sequence ID" value="NZ_JBHTJW010000006.1"/>
</dbReference>
<organism evidence="1 2">
    <name type="scientific">Methylophilus glucosoxydans</name>
    <dbReference type="NCBI Taxonomy" id="752553"/>
    <lineage>
        <taxon>Bacteria</taxon>
        <taxon>Pseudomonadati</taxon>
        <taxon>Pseudomonadota</taxon>
        <taxon>Betaproteobacteria</taxon>
        <taxon>Nitrosomonadales</taxon>
        <taxon>Methylophilaceae</taxon>
        <taxon>Methylophilus</taxon>
    </lineage>
</organism>
<sequence>MLAESFATIVGLLGQYRSEKGSQAQLEFNDFMEWLAKANHTEIKDLLELNTQATIHIKALLNQDHRIFKEKLDKIDAAITAFASAIEGFDMLAREVNPDATLSAQAVNILEQFQASGATKVLEIKMMGGTIYQFLEVSGGLEISEQRFVEDDLNTLVEYGLLRHDYNSKGDNIYIFTRAASRLVGDKNS</sequence>
<comment type="caution">
    <text evidence="1">The sequence shown here is derived from an EMBL/GenBank/DDBJ whole genome shotgun (WGS) entry which is preliminary data.</text>
</comment>
<protein>
    <submittedName>
        <fullName evidence="1">Uncharacterized protein</fullName>
    </submittedName>
</protein>
<gene>
    <name evidence="1" type="ORF">ACFQ1T_14075</name>
</gene>
<proteinExistence type="predicted"/>
<reference evidence="2" key="1">
    <citation type="journal article" date="2019" name="Int. J. Syst. Evol. Microbiol.">
        <title>The Global Catalogue of Microorganisms (GCM) 10K type strain sequencing project: providing services to taxonomists for standard genome sequencing and annotation.</title>
        <authorList>
            <consortium name="The Broad Institute Genomics Platform"/>
            <consortium name="The Broad Institute Genome Sequencing Center for Infectious Disease"/>
            <person name="Wu L."/>
            <person name="Ma J."/>
        </authorList>
    </citation>
    <scope>NUCLEOTIDE SEQUENCE [LARGE SCALE GENOMIC DNA]</scope>
    <source>
        <strain evidence="2">CCUG 59685</strain>
    </source>
</reference>
<keyword evidence="2" id="KW-1185">Reference proteome</keyword>
<name>A0ABW3GKK6_9PROT</name>